<proteinExistence type="predicted"/>
<dbReference type="InterPro" id="IPR000594">
    <property type="entry name" value="ThiF_NAD_FAD-bd"/>
</dbReference>
<dbReference type="InterPro" id="IPR035985">
    <property type="entry name" value="Ubiquitin-activating_enz"/>
</dbReference>
<dbReference type="Pfam" id="PF00899">
    <property type="entry name" value="ThiF"/>
    <property type="match status" value="1"/>
</dbReference>
<dbReference type="CDD" id="cd00757">
    <property type="entry name" value="ThiF_MoeB_HesA_family"/>
    <property type="match status" value="1"/>
</dbReference>
<keyword evidence="3" id="KW-1185">Reference proteome</keyword>
<name>A0ABM7YMV5_9BURK</name>
<dbReference type="Proteomes" id="UP001057498">
    <property type="component" value="Chromosome"/>
</dbReference>
<dbReference type="PANTHER" id="PTHR10953:SF102">
    <property type="entry name" value="ADENYLYLTRANSFERASE AND SULFURTRANSFERASE MOCS3"/>
    <property type="match status" value="1"/>
</dbReference>
<organism evidence="2 3">
    <name type="scientific">Sphaerotilus microaerophilus</name>
    <dbReference type="NCBI Taxonomy" id="2914710"/>
    <lineage>
        <taxon>Bacteria</taxon>
        <taxon>Pseudomonadati</taxon>
        <taxon>Pseudomonadota</taxon>
        <taxon>Betaproteobacteria</taxon>
        <taxon>Burkholderiales</taxon>
        <taxon>Sphaerotilaceae</taxon>
        <taxon>Sphaerotilus</taxon>
    </lineage>
</organism>
<evidence type="ECO:0000259" key="1">
    <source>
        <dbReference type="Pfam" id="PF00899"/>
    </source>
</evidence>
<protein>
    <submittedName>
        <fullName evidence="2">Molybdopterin biosynthesis protein MoeB</fullName>
    </submittedName>
</protein>
<dbReference type="InterPro" id="IPR045886">
    <property type="entry name" value="ThiF/MoeB/HesA"/>
</dbReference>
<evidence type="ECO:0000313" key="2">
    <source>
        <dbReference type="EMBL" id="BDI05773.1"/>
    </source>
</evidence>
<dbReference type="SUPFAM" id="SSF69572">
    <property type="entry name" value="Activating enzymes of the ubiquitin-like proteins"/>
    <property type="match status" value="1"/>
</dbReference>
<gene>
    <name evidence="2" type="ORF">CATMQ487_27430</name>
</gene>
<dbReference type="PANTHER" id="PTHR10953">
    <property type="entry name" value="UBIQUITIN-ACTIVATING ENZYME E1"/>
    <property type="match status" value="1"/>
</dbReference>
<feature type="domain" description="THIF-type NAD/FAD binding fold" evidence="1">
    <location>
        <begin position="9"/>
        <end position="245"/>
    </location>
</feature>
<sequence length="252" mass="26603">MNDDQLLRYSRHILLDDLGVEGQQRIVAGHALVIGAGGLGSPVLLYLGSAGVGTITVVDHDTVDRTNLQRQIAHTDARVGEPKVLSAAQAIAALNPEVRVRTLQQRADAALLDELVPAVDVVLDCSDNFATRQAVNAACVRHRRPLVSGAAIGLDGQISVWDSRGADHPCYACVFPPEAEAPEVRCATMGVFAPLVGIIGTMQAAEALKLLAGFGTSLAGRLQMLDGRDLSWTEIRMGRDPACPVCAAVRTG</sequence>
<dbReference type="EMBL" id="AP025730">
    <property type="protein sequence ID" value="BDI05773.1"/>
    <property type="molecule type" value="Genomic_DNA"/>
</dbReference>
<dbReference type="Gene3D" id="3.40.50.720">
    <property type="entry name" value="NAD(P)-binding Rossmann-like Domain"/>
    <property type="match status" value="1"/>
</dbReference>
<dbReference type="NCBIfam" id="NF004281">
    <property type="entry name" value="PRK05690.1"/>
    <property type="match status" value="1"/>
</dbReference>
<accession>A0ABM7YMV5</accession>
<dbReference type="RefSeq" id="WP_251969126.1">
    <property type="nucleotide sequence ID" value="NZ_AP025730.1"/>
</dbReference>
<evidence type="ECO:0000313" key="3">
    <source>
        <dbReference type="Proteomes" id="UP001057498"/>
    </source>
</evidence>
<reference evidence="2" key="1">
    <citation type="submission" date="2022-04" db="EMBL/GenBank/DDBJ databases">
        <title>Whole genome sequence of Sphaerotilus sp. FB-5.</title>
        <authorList>
            <person name="Takeda M."/>
            <person name="Narihara S."/>
            <person name="Akimoto M."/>
            <person name="Akimoto R."/>
            <person name="Nishiyashiki S."/>
            <person name="Murakami T."/>
        </authorList>
    </citation>
    <scope>NUCLEOTIDE SEQUENCE</scope>
    <source>
        <strain evidence="2">FB-5</strain>
    </source>
</reference>